<keyword evidence="1" id="KW-0812">Transmembrane</keyword>
<sequence>MKFISKLISNLITIVYGILCMPLLILMAIIFPIMAISDAFKIISSGYTVTGDYISLLIGMTAIMYFSLRFRALRRIYMIFPSLFETIKYLLIASIFIGIGTEILNWSYISLTTPRKIIGICSFVGFIVIWRIFVSLYYKKKPLSKVMMQKEEKIQNYNTEIV</sequence>
<feature type="transmembrane region" description="Helical" evidence="1">
    <location>
        <begin position="89"/>
        <end position="111"/>
    </location>
</feature>
<proteinExistence type="predicted"/>
<organism evidence="2">
    <name type="scientific">bioreactor metagenome</name>
    <dbReference type="NCBI Taxonomy" id="1076179"/>
    <lineage>
        <taxon>unclassified sequences</taxon>
        <taxon>metagenomes</taxon>
        <taxon>ecological metagenomes</taxon>
    </lineage>
</organism>
<keyword evidence="1" id="KW-1133">Transmembrane helix</keyword>
<gene>
    <name evidence="2" type="ORF">SDC9_47607</name>
</gene>
<protein>
    <submittedName>
        <fullName evidence="2">Uncharacterized protein</fullName>
    </submittedName>
</protein>
<dbReference type="AlphaFoldDB" id="A0A644WCW4"/>
<evidence type="ECO:0000256" key="1">
    <source>
        <dbReference type="SAM" id="Phobius"/>
    </source>
</evidence>
<keyword evidence="1" id="KW-0472">Membrane</keyword>
<feature type="transmembrane region" description="Helical" evidence="1">
    <location>
        <begin position="47"/>
        <end position="68"/>
    </location>
</feature>
<dbReference type="EMBL" id="VSSQ01000791">
    <property type="protein sequence ID" value="MPM01367.1"/>
    <property type="molecule type" value="Genomic_DNA"/>
</dbReference>
<feature type="transmembrane region" description="Helical" evidence="1">
    <location>
        <begin position="12"/>
        <end position="35"/>
    </location>
</feature>
<reference evidence="2" key="1">
    <citation type="submission" date="2019-08" db="EMBL/GenBank/DDBJ databases">
        <authorList>
            <person name="Kucharzyk K."/>
            <person name="Murdoch R.W."/>
            <person name="Higgins S."/>
            <person name="Loffler F."/>
        </authorList>
    </citation>
    <scope>NUCLEOTIDE SEQUENCE</scope>
</reference>
<accession>A0A644WCW4</accession>
<name>A0A644WCW4_9ZZZZ</name>
<feature type="transmembrane region" description="Helical" evidence="1">
    <location>
        <begin position="117"/>
        <end position="138"/>
    </location>
</feature>
<comment type="caution">
    <text evidence="2">The sequence shown here is derived from an EMBL/GenBank/DDBJ whole genome shotgun (WGS) entry which is preliminary data.</text>
</comment>
<evidence type="ECO:0000313" key="2">
    <source>
        <dbReference type="EMBL" id="MPM01367.1"/>
    </source>
</evidence>